<dbReference type="AlphaFoldDB" id="A0A2J6SKU9"/>
<dbReference type="RefSeq" id="XP_024728287.1">
    <property type="nucleotide sequence ID" value="XM_024871219.1"/>
</dbReference>
<feature type="compositionally biased region" description="Polar residues" evidence="5">
    <location>
        <begin position="9"/>
        <end position="21"/>
    </location>
</feature>
<sequence length="375" mass="41418">MGLFHNNDDSTSNHTCPNVSVTDPGMTQKPAVCPPTTNRCHTAQVPFVGNLSFHHFIVIVSGACMAFSGLVSFYLIFRHATHYSLPKEQRQVIRIIFVIPVFAVVSFLSVAFNDAAVYLKPIEDLYEAFALAGFFLLLCAFVQESDEERQRFIAISGTTKQYLGATIGAFQFPVIMLVVLVVTEITEAMGTYCATSSKLYFAHIWLTVITLLSTTVAIMSIIRFYKALKPTISQRKPLPKLIAFKGIVFLNFIQNAIFSFLTSSNDLKPTTKLTFEDLSVGIPNLILGLEMVIFALLFLYIYRTKEYYFKHGAAAVPLGHGGYQGGFLGIRAYGQALNIIDILGGIISVPRVFAERKNSGTGTQKGWTTSAQETV</sequence>
<dbReference type="Proteomes" id="UP000235371">
    <property type="component" value="Unassembled WGS sequence"/>
</dbReference>
<feature type="transmembrane region" description="Helical" evidence="6">
    <location>
        <begin position="281"/>
        <end position="302"/>
    </location>
</feature>
<evidence type="ECO:0000256" key="1">
    <source>
        <dbReference type="ARBA" id="ARBA00004141"/>
    </source>
</evidence>
<organism evidence="7 8">
    <name type="scientific">Hyaloscypha bicolor E</name>
    <dbReference type="NCBI Taxonomy" id="1095630"/>
    <lineage>
        <taxon>Eukaryota</taxon>
        <taxon>Fungi</taxon>
        <taxon>Dikarya</taxon>
        <taxon>Ascomycota</taxon>
        <taxon>Pezizomycotina</taxon>
        <taxon>Leotiomycetes</taxon>
        <taxon>Helotiales</taxon>
        <taxon>Hyaloscyphaceae</taxon>
        <taxon>Hyaloscypha</taxon>
        <taxon>Hyaloscypha bicolor</taxon>
    </lineage>
</organism>
<dbReference type="STRING" id="1095630.A0A2J6SKU9"/>
<dbReference type="GO" id="GO:0016020">
    <property type="term" value="C:membrane"/>
    <property type="evidence" value="ECO:0007669"/>
    <property type="project" value="UniProtKB-SubCell"/>
</dbReference>
<evidence type="ECO:0000256" key="3">
    <source>
        <dbReference type="ARBA" id="ARBA00022989"/>
    </source>
</evidence>
<feature type="transmembrane region" description="Helical" evidence="6">
    <location>
        <begin position="97"/>
        <end position="119"/>
    </location>
</feature>
<dbReference type="InParanoid" id="A0A2J6SKU9"/>
<gene>
    <name evidence="7" type="ORF">K444DRAFT_230418</name>
</gene>
<reference evidence="7 8" key="1">
    <citation type="submission" date="2016-04" db="EMBL/GenBank/DDBJ databases">
        <title>A degradative enzymes factory behind the ericoid mycorrhizal symbiosis.</title>
        <authorList>
            <consortium name="DOE Joint Genome Institute"/>
            <person name="Martino E."/>
            <person name="Morin E."/>
            <person name="Grelet G."/>
            <person name="Kuo A."/>
            <person name="Kohler A."/>
            <person name="Daghino S."/>
            <person name="Barry K."/>
            <person name="Choi C."/>
            <person name="Cichocki N."/>
            <person name="Clum A."/>
            <person name="Copeland A."/>
            <person name="Hainaut M."/>
            <person name="Haridas S."/>
            <person name="Labutti K."/>
            <person name="Lindquist E."/>
            <person name="Lipzen A."/>
            <person name="Khouja H.-R."/>
            <person name="Murat C."/>
            <person name="Ohm R."/>
            <person name="Olson A."/>
            <person name="Spatafora J."/>
            <person name="Veneault-Fourrey C."/>
            <person name="Henrissat B."/>
            <person name="Grigoriev I."/>
            <person name="Martin F."/>
            <person name="Perotto S."/>
        </authorList>
    </citation>
    <scope>NUCLEOTIDE SEQUENCE [LARGE SCALE GENOMIC DNA]</scope>
    <source>
        <strain evidence="7 8">E</strain>
    </source>
</reference>
<dbReference type="OrthoDB" id="5348404at2759"/>
<comment type="subcellular location">
    <subcellularLocation>
        <location evidence="1">Membrane</location>
        <topology evidence="1">Multi-pass membrane protein</topology>
    </subcellularLocation>
</comment>
<dbReference type="PANTHER" id="PTHR23423">
    <property type="entry name" value="ORGANIC SOLUTE TRANSPORTER-RELATED"/>
    <property type="match status" value="1"/>
</dbReference>
<feature type="transmembrane region" description="Helical" evidence="6">
    <location>
        <begin position="202"/>
        <end position="222"/>
    </location>
</feature>
<evidence type="ECO:0000256" key="6">
    <source>
        <dbReference type="SAM" id="Phobius"/>
    </source>
</evidence>
<name>A0A2J6SKU9_9HELO</name>
<keyword evidence="4 6" id="KW-0472">Membrane</keyword>
<evidence type="ECO:0000256" key="4">
    <source>
        <dbReference type="ARBA" id="ARBA00023136"/>
    </source>
</evidence>
<dbReference type="GeneID" id="36579301"/>
<evidence type="ECO:0000313" key="8">
    <source>
        <dbReference type="Proteomes" id="UP000235371"/>
    </source>
</evidence>
<accession>A0A2J6SKU9</accession>
<keyword evidence="2 6" id="KW-0812">Transmembrane</keyword>
<feature type="transmembrane region" description="Helical" evidence="6">
    <location>
        <begin position="162"/>
        <end position="182"/>
    </location>
</feature>
<evidence type="ECO:0000256" key="2">
    <source>
        <dbReference type="ARBA" id="ARBA00022692"/>
    </source>
</evidence>
<feature type="transmembrane region" description="Helical" evidence="6">
    <location>
        <begin position="56"/>
        <end position="77"/>
    </location>
</feature>
<dbReference type="EMBL" id="KZ613912">
    <property type="protein sequence ID" value="PMD51383.1"/>
    <property type="molecule type" value="Genomic_DNA"/>
</dbReference>
<dbReference type="SMART" id="SM01417">
    <property type="entry name" value="Solute_trans_a"/>
    <property type="match status" value="1"/>
</dbReference>
<protein>
    <submittedName>
        <fullName evidence="7">DUF300-domain-containing protein</fullName>
    </submittedName>
</protein>
<feature type="region of interest" description="Disordered" evidence="5">
    <location>
        <begin position="1"/>
        <end position="22"/>
    </location>
</feature>
<keyword evidence="8" id="KW-1185">Reference proteome</keyword>
<feature type="transmembrane region" description="Helical" evidence="6">
    <location>
        <begin position="125"/>
        <end position="142"/>
    </location>
</feature>
<dbReference type="InterPro" id="IPR005178">
    <property type="entry name" value="Ostalpha/TMEM184C"/>
</dbReference>
<keyword evidence="3 6" id="KW-1133">Transmembrane helix</keyword>
<evidence type="ECO:0000256" key="5">
    <source>
        <dbReference type="SAM" id="MobiDB-lite"/>
    </source>
</evidence>
<evidence type="ECO:0000313" key="7">
    <source>
        <dbReference type="EMBL" id="PMD51383.1"/>
    </source>
</evidence>
<dbReference type="Pfam" id="PF03619">
    <property type="entry name" value="Solute_trans_a"/>
    <property type="match status" value="1"/>
</dbReference>
<feature type="transmembrane region" description="Helical" evidence="6">
    <location>
        <begin position="242"/>
        <end position="261"/>
    </location>
</feature>
<proteinExistence type="predicted"/>